<dbReference type="PROSITE" id="PS50928">
    <property type="entry name" value="ABC_TM1"/>
    <property type="match status" value="1"/>
</dbReference>
<evidence type="ECO:0000256" key="5">
    <source>
        <dbReference type="ARBA" id="ARBA00022692"/>
    </source>
</evidence>
<feature type="transmembrane region" description="Helical" evidence="8">
    <location>
        <begin position="199"/>
        <end position="221"/>
    </location>
</feature>
<feature type="domain" description="ABC transmembrane type-1" evidence="9">
    <location>
        <begin position="60"/>
        <end position="248"/>
    </location>
</feature>
<keyword evidence="5 8" id="KW-0812">Transmembrane</keyword>
<evidence type="ECO:0000313" key="10">
    <source>
        <dbReference type="EMBL" id="GAA2110077.1"/>
    </source>
</evidence>
<dbReference type="Proteomes" id="UP001501161">
    <property type="component" value="Unassembled WGS sequence"/>
</dbReference>
<gene>
    <name evidence="10" type="ORF">GCM10009726_25420</name>
</gene>
<comment type="subcellular location">
    <subcellularLocation>
        <location evidence="1">Cell inner membrane</location>
        <topology evidence="1">Multi-pass membrane protein</topology>
    </subcellularLocation>
    <subcellularLocation>
        <location evidence="8">Cell membrane</location>
        <topology evidence="8">Multi-pass membrane protein</topology>
    </subcellularLocation>
</comment>
<dbReference type="Gene3D" id="1.10.3720.10">
    <property type="entry name" value="MetI-like"/>
    <property type="match status" value="1"/>
</dbReference>
<feature type="transmembrane region" description="Helical" evidence="8">
    <location>
        <begin position="171"/>
        <end position="193"/>
    </location>
</feature>
<evidence type="ECO:0000259" key="9">
    <source>
        <dbReference type="PROSITE" id="PS50928"/>
    </source>
</evidence>
<dbReference type="CDD" id="cd06261">
    <property type="entry name" value="TM_PBP2"/>
    <property type="match status" value="1"/>
</dbReference>
<protein>
    <submittedName>
        <fullName evidence="10">ABC transporter permease subunit</fullName>
    </submittedName>
</protein>
<comment type="similarity">
    <text evidence="8">Belongs to the binding-protein-dependent transport system permease family.</text>
</comment>
<accession>A0ABN2XGB0</accession>
<dbReference type="Pfam" id="PF00528">
    <property type="entry name" value="BPD_transp_1"/>
    <property type="match status" value="1"/>
</dbReference>
<feature type="transmembrane region" description="Helical" evidence="8">
    <location>
        <begin position="95"/>
        <end position="115"/>
    </location>
</feature>
<name>A0ABN2XGB0_9ACTN</name>
<evidence type="ECO:0000256" key="3">
    <source>
        <dbReference type="ARBA" id="ARBA00022475"/>
    </source>
</evidence>
<evidence type="ECO:0000256" key="7">
    <source>
        <dbReference type="ARBA" id="ARBA00023136"/>
    </source>
</evidence>
<evidence type="ECO:0000313" key="11">
    <source>
        <dbReference type="Proteomes" id="UP001501161"/>
    </source>
</evidence>
<dbReference type="InterPro" id="IPR035906">
    <property type="entry name" value="MetI-like_sf"/>
</dbReference>
<dbReference type="InterPro" id="IPR000515">
    <property type="entry name" value="MetI-like"/>
</dbReference>
<feature type="transmembrane region" description="Helical" evidence="8">
    <location>
        <begin position="228"/>
        <end position="250"/>
    </location>
</feature>
<organism evidence="10 11">
    <name type="scientific">Nocardioides furvisabuli</name>
    <dbReference type="NCBI Taxonomy" id="375542"/>
    <lineage>
        <taxon>Bacteria</taxon>
        <taxon>Bacillati</taxon>
        <taxon>Actinomycetota</taxon>
        <taxon>Actinomycetes</taxon>
        <taxon>Propionibacteriales</taxon>
        <taxon>Nocardioidaceae</taxon>
        <taxon>Nocardioides</taxon>
    </lineage>
</organism>
<keyword evidence="11" id="KW-1185">Reference proteome</keyword>
<evidence type="ECO:0000256" key="1">
    <source>
        <dbReference type="ARBA" id="ARBA00004429"/>
    </source>
</evidence>
<dbReference type="PANTHER" id="PTHR43357">
    <property type="entry name" value="INNER MEMBRANE ABC TRANSPORTER PERMEASE PROTEIN YDCV"/>
    <property type="match status" value="1"/>
</dbReference>
<keyword evidence="7 8" id="KW-0472">Membrane</keyword>
<evidence type="ECO:0000256" key="2">
    <source>
        <dbReference type="ARBA" id="ARBA00022448"/>
    </source>
</evidence>
<dbReference type="PANTHER" id="PTHR43357:SF4">
    <property type="entry name" value="INNER MEMBRANE ABC TRANSPORTER PERMEASE PROTEIN YDCV"/>
    <property type="match status" value="1"/>
</dbReference>
<reference evidence="10 11" key="1">
    <citation type="journal article" date="2019" name="Int. J. Syst. Evol. Microbiol.">
        <title>The Global Catalogue of Microorganisms (GCM) 10K type strain sequencing project: providing services to taxonomists for standard genome sequencing and annotation.</title>
        <authorList>
            <consortium name="The Broad Institute Genomics Platform"/>
            <consortium name="The Broad Institute Genome Sequencing Center for Infectious Disease"/>
            <person name="Wu L."/>
            <person name="Ma J."/>
        </authorList>
    </citation>
    <scope>NUCLEOTIDE SEQUENCE [LARGE SCALE GENOMIC DNA]</scope>
    <source>
        <strain evidence="10 11">JCM 13813</strain>
    </source>
</reference>
<proteinExistence type="inferred from homology"/>
<feature type="transmembrane region" description="Helical" evidence="8">
    <location>
        <begin position="127"/>
        <end position="150"/>
    </location>
</feature>
<evidence type="ECO:0000256" key="8">
    <source>
        <dbReference type="RuleBase" id="RU363032"/>
    </source>
</evidence>
<evidence type="ECO:0000256" key="4">
    <source>
        <dbReference type="ARBA" id="ARBA00022519"/>
    </source>
</evidence>
<keyword evidence="3" id="KW-1003">Cell membrane</keyword>
<dbReference type="RefSeq" id="WP_231251603.1">
    <property type="nucleotide sequence ID" value="NZ_BAAAMQ010000012.1"/>
</dbReference>
<dbReference type="SUPFAM" id="SSF161098">
    <property type="entry name" value="MetI-like"/>
    <property type="match status" value="1"/>
</dbReference>
<keyword evidence="6 8" id="KW-1133">Transmembrane helix</keyword>
<keyword evidence="2 8" id="KW-0813">Transport</keyword>
<sequence length="275" mass="28623">MTRVVRTAGLVLALLWLVVPLAPVLVWAGAERWSFPDLLPRDWGVSGWREAASAGLPLALLRSLVLGLAVAAVATPLGVMTGRVLGWRLTGRPRMVVALLLVPLVLPPFAVAMGLDVVLIRVGLHELVSVVLLLSVVAIPYTAYTSATAFARTSPELEAQARALGATPRQARLRVVLPAVRGSILVAALLAFLVGWSDYVVTLLVGGGQLVTAPVLLGAAASGSGNDATVAAMALATVAPPVVLVTVAALRVRGSGRTAPADRLPEPVPDHERMR</sequence>
<keyword evidence="4" id="KW-0997">Cell inner membrane</keyword>
<comment type="caution">
    <text evidence="10">The sequence shown here is derived from an EMBL/GenBank/DDBJ whole genome shotgun (WGS) entry which is preliminary data.</text>
</comment>
<evidence type="ECO:0000256" key="6">
    <source>
        <dbReference type="ARBA" id="ARBA00022989"/>
    </source>
</evidence>
<dbReference type="EMBL" id="BAAAMQ010000012">
    <property type="protein sequence ID" value="GAA2110077.1"/>
    <property type="molecule type" value="Genomic_DNA"/>
</dbReference>